<evidence type="ECO:0008006" key="12">
    <source>
        <dbReference type="Google" id="ProtNLM"/>
    </source>
</evidence>
<evidence type="ECO:0000256" key="3">
    <source>
        <dbReference type="ARBA" id="ARBA00022448"/>
    </source>
</evidence>
<keyword evidence="5" id="KW-0375">Hydrogen ion transport</keyword>
<dbReference type="SUPFAM" id="SSF161065">
    <property type="entry name" value="ATP synthase D chain-like"/>
    <property type="match status" value="1"/>
</dbReference>
<keyword evidence="3" id="KW-0813">Transport</keyword>
<keyword evidence="9" id="KW-0472">Membrane</keyword>
<evidence type="ECO:0000313" key="10">
    <source>
        <dbReference type="EMBL" id="CAJ0588423.1"/>
    </source>
</evidence>
<comment type="similarity">
    <text evidence="2">Belongs to the ATPase d subunit family.</text>
</comment>
<evidence type="ECO:0000256" key="9">
    <source>
        <dbReference type="ARBA" id="ARBA00023136"/>
    </source>
</evidence>
<keyword evidence="6" id="KW-0999">Mitochondrion inner membrane</keyword>
<evidence type="ECO:0000313" key="11">
    <source>
        <dbReference type="Proteomes" id="UP001176961"/>
    </source>
</evidence>
<dbReference type="Pfam" id="PF05873">
    <property type="entry name" value="Mt_ATP-synt_D"/>
    <property type="match status" value="1"/>
</dbReference>
<dbReference type="InterPro" id="IPR008689">
    <property type="entry name" value="ATP_synth_F0_dsu_mt"/>
</dbReference>
<evidence type="ECO:0000256" key="2">
    <source>
        <dbReference type="ARBA" id="ARBA00006842"/>
    </source>
</evidence>
<proteinExistence type="inferred from homology"/>
<reference evidence="10" key="1">
    <citation type="submission" date="2023-07" db="EMBL/GenBank/DDBJ databases">
        <authorList>
            <consortium name="CYATHOMIX"/>
        </authorList>
    </citation>
    <scope>NUCLEOTIDE SEQUENCE</scope>
    <source>
        <strain evidence="10">N/A</strain>
    </source>
</reference>
<comment type="subcellular location">
    <subcellularLocation>
        <location evidence="1">Mitochondrion inner membrane</location>
    </subcellularLocation>
</comment>
<evidence type="ECO:0000256" key="6">
    <source>
        <dbReference type="ARBA" id="ARBA00022792"/>
    </source>
</evidence>
<accession>A0AA36DIX0</accession>
<evidence type="ECO:0000256" key="4">
    <source>
        <dbReference type="ARBA" id="ARBA00022547"/>
    </source>
</evidence>
<sequence>MAMKRITHTAVNWAKLEQKLIPKHASELSHLKGTSHTYSAAVDQLPSDIPKVDFNALKKQLPAHAAVLDSLQKQLDAIMIPYGEIPKAYLQEIDHWTEYNNERVKLHEMKVADGLEQAKKVEDKWAKAPPVEHFDRQHFAEYFPQEFYDLRYQNRIPDPCNLGLNETPEIEARFKDYKVLRRADKVEDH</sequence>
<protein>
    <recommendedName>
        <fullName evidence="12">ATP synthase subunit d, mitochondrial</fullName>
    </recommendedName>
</protein>
<organism evidence="10 11">
    <name type="scientific">Cylicocyclus nassatus</name>
    <name type="common">Nematode worm</name>
    <dbReference type="NCBI Taxonomy" id="53992"/>
    <lineage>
        <taxon>Eukaryota</taxon>
        <taxon>Metazoa</taxon>
        <taxon>Ecdysozoa</taxon>
        <taxon>Nematoda</taxon>
        <taxon>Chromadorea</taxon>
        <taxon>Rhabditida</taxon>
        <taxon>Rhabditina</taxon>
        <taxon>Rhabditomorpha</taxon>
        <taxon>Strongyloidea</taxon>
        <taxon>Strongylidae</taxon>
        <taxon>Cylicocyclus</taxon>
    </lineage>
</organism>
<dbReference type="GO" id="GO:0015986">
    <property type="term" value="P:proton motive force-driven ATP synthesis"/>
    <property type="evidence" value="ECO:0007669"/>
    <property type="project" value="InterPro"/>
</dbReference>
<dbReference type="PANTHER" id="PTHR12700">
    <property type="entry name" value="ATP SYNTHASE SUBUNIT D, MITOCHONDRIAL"/>
    <property type="match status" value="1"/>
</dbReference>
<dbReference type="Proteomes" id="UP001176961">
    <property type="component" value="Unassembled WGS sequence"/>
</dbReference>
<evidence type="ECO:0000256" key="5">
    <source>
        <dbReference type="ARBA" id="ARBA00022781"/>
    </source>
</evidence>
<keyword evidence="7" id="KW-0406">Ion transport</keyword>
<evidence type="ECO:0000256" key="7">
    <source>
        <dbReference type="ARBA" id="ARBA00023065"/>
    </source>
</evidence>
<dbReference type="GO" id="GO:0045259">
    <property type="term" value="C:proton-transporting ATP synthase complex"/>
    <property type="evidence" value="ECO:0007669"/>
    <property type="project" value="UniProtKB-KW"/>
</dbReference>
<comment type="caution">
    <text evidence="10">The sequence shown here is derived from an EMBL/GenBank/DDBJ whole genome shotgun (WGS) entry which is preliminary data.</text>
</comment>
<name>A0AA36DIX0_CYLNA</name>
<dbReference type="InterPro" id="IPR036228">
    <property type="entry name" value="ATP_synth_F0_dsu_sf_mt"/>
</dbReference>
<dbReference type="EMBL" id="CATQJL010000001">
    <property type="protein sequence ID" value="CAJ0588423.1"/>
    <property type="molecule type" value="Genomic_DNA"/>
</dbReference>
<gene>
    <name evidence="10" type="ORF">CYNAS_LOCUS406</name>
</gene>
<evidence type="ECO:0000256" key="1">
    <source>
        <dbReference type="ARBA" id="ARBA00004273"/>
    </source>
</evidence>
<keyword evidence="4" id="KW-0138">CF(0)</keyword>
<keyword evidence="8" id="KW-0496">Mitochondrion</keyword>
<dbReference type="GO" id="GO:0015078">
    <property type="term" value="F:proton transmembrane transporter activity"/>
    <property type="evidence" value="ECO:0007669"/>
    <property type="project" value="InterPro"/>
</dbReference>
<dbReference type="GO" id="GO:0005743">
    <property type="term" value="C:mitochondrial inner membrane"/>
    <property type="evidence" value="ECO:0007669"/>
    <property type="project" value="UniProtKB-SubCell"/>
</dbReference>
<keyword evidence="11" id="KW-1185">Reference proteome</keyword>
<evidence type="ECO:0000256" key="8">
    <source>
        <dbReference type="ARBA" id="ARBA00023128"/>
    </source>
</evidence>
<dbReference type="Gene3D" id="6.10.280.70">
    <property type="match status" value="1"/>
</dbReference>
<dbReference type="AlphaFoldDB" id="A0AA36DIX0"/>